<protein>
    <recommendedName>
        <fullName evidence="3">YqjK-like protein</fullName>
    </recommendedName>
</protein>
<reference evidence="1 2" key="1">
    <citation type="submission" date="2021-05" db="EMBL/GenBank/DDBJ databases">
        <title>Draft Whole Genome Sequencing Of Biosensor Chromobacterium violaceum Strain CV026 Reveals A Regulatory RNA In Chromobacterium violaceum Phenotype Regulatory Network.</title>
        <authorList>
            <person name="Hong K.W."/>
            <person name="Chan K.G."/>
            <person name="Chang C.-Y."/>
        </authorList>
    </citation>
    <scope>NUCLEOTIDE SEQUENCE [LARGE SCALE GENOMIC DNA]</scope>
    <source>
        <strain evidence="1 2">ATCC 31532</strain>
    </source>
</reference>
<evidence type="ECO:0008006" key="3">
    <source>
        <dbReference type="Google" id="ProtNLM"/>
    </source>
</evidence>
<name>A0ABS7FA04_9NEIS</name>
<comment type="caution">
    <text evidence="1">The sequence shown here is derived from an EMBL/GenBank/DDBJ whole genome shotgun (WGS) entry which is preliminary data.</text>
</comment>
<accession>A0ABS7FA04</accession>
<sequence length="90" mass="10268">MTPQDRALKKQLLVMKGEALRVKLKLEKQKLLEPLRWAGEGFALWRAPGQLGAALDILGKLLPNEKLGRWLKGGGRLLAAWRLFGRWLKR</sequence>
<evidence type="ECO:0000313" key="1">
    <source>
        <dbReference type="EMBL" id="MBW8286917.1"/>
    </source>
</evidence>
<dbReference type="RefSeq" id="WP_043574208.1">
    <property type="nucleotide sequence ID" value="NZ_CP142381.1"/>
</dbReference>
<dbReference type="GeneID" id="89684883"/>
<proteinExistence type="predicted"/>
<evidence type="ECO:0000313" key="2">
    <source>
        <dbReference type="Proteomes" id="UP000711178"/>
    </source>
</evidence>
<organism evidence="1 2">
    <name type="scientific">Chromobacterium subtsugae</name>
    <dbReference type="NCBI Taxonomy" id="251747"/>
    <lineage>
        <taxon>Bacteria</taxon>
        <taxon>Pseudomonadati</taxon>
        <taxon>Pseudomonadota</taxon>
        <taxon>Betaproteobacteria</taxon>
        <taxon>Neisseriales</taxon>
        <taxon>Chromobacteriaceae</taxon>
        <taxon>Chromobacterium</taxon>
    </lineage>
</organism>
<gene>
    <name evidence="1" type="ORF">KIF53_04670</name>
</gene>
<dbReference type="EMBL" id="JAHDTB010000003">
    <property type="protein sequence ID" value="MBW8286917.1"/>
    <property type="molecule type" value="Genomic_DNA"/>
</dbReference>
<dbReference type="Proteomes" id="UP000711178">
    <property type="component" value="Unassembled WGS sequence"/>
</dbReference>
<keyword evidence="2" id="KW-1185">Reference proteome</keyword>